<dbReference type="InterPro" id="IPR045135">
    <property type="entry name" value="Rpn7_N"/>
</dbReference>
<keyword evidence="5" id="KW-0736">Signalosome</keyword>
<evidence type="ECO:0000313" key="11">
    <source>
        <dbReference type="Proteomes" id="UP001165065"/>
    </source>
</evidence>
<feature type="compositionally biased region" description="Basic and acidic residues" evidence="7">
    <location>
        <begin position="36"/>
        <end position="54"/>
    </location>
</feature>
<dbReference type="GO" id="GO:0005737">
    <property type="term" value="C:cytoplasm"/>
    <property type="evidence" value="ECO:0007669"/>
    <property type="project" value="UniProtKB-SubCell"/>
</dbReference>
<evidence type="ECO:0000256" key="6">
    <source>
        <dbReference type="ARBA" id="ARBA00023242"/>
    </source>
</evidence>
<name>A0A9W7GCN5_9STRA</name>
<keyword evidence="11" id="KW-1185">Reference proteome</keyword>
<feature type="region of interest" description="Disordered" evidence="7">
    <location>
        <begin position="27"/>
        <end position="64"/>
    </location>
</feature>
<dbReference type="Pfam" id="PF01399">
    <property type="entry name" value="PCI"/>
    <property type="match status" value="1"/>
</dbReference>
<dbReference type="EMBL" id="BRYA01001455">
    <property type="protein sequence ID" value="GMI43552.1"/>
    <property type="molecule type" value="Genomic_DNA"/>
</dbReference>
<evidence type="ECO:0000256" key="1">
    <source>
        <dbReference type="ARBA" id="ARBA00004123"/>
    </source>
</evidence>
<dbReference type="InterPro" id="IPR036390">
    <property type="entry name" value="WH_DNA-bd_sf"/>
</dbReference>
<sequence>MKYPTFDFESYIQGYSSPTLLRRLLHIANSPPPPSETKEVENSTDKPTTDKPTTDKPANPPIPDDIRRAAHNLALSTAKSTGNVVVFKKLVPEASRTQDDNNWLTQQSQLNASAIQELQQRLNTSKSQLNKTATLENYRGLGEELRRGGKDTDALRELGRAQAFCTNQEQTFALCYTLITLSLSSSTFSTARSQISKSRSTPSSTPLSLLCTLGGGVADLIDGKWSSAFDTFTSTPGVSTHSELGKLTTASDVALYAAICGIAGGVGRKEIKDRVTGERWREWGEGDTEGRGMIDCWCKGEYGGVMETWDRLQTRILCDVYLSPHYHTLTTLLRQRCLTQYTLPYSTCRLESAARAVGVEREEVEGIVEELVKKGKIKGKRPAEPQT</sequence>
<dbReference type="Proteomes" id="UP001165065">
    <property type="component" value="Unassembled WGS sequence"/>
</dbReference>
<dbReference type="OrthoDB" id="422427at2759"/>
<gene>
    <name evidence="10" type="ORF">TrCOL_g2387</name>
</gene>
<dbReference type="Pfam" id="PF10602">
    <property type="entry name" value="RPN7"/>
    <property type="match status" value="1"/>
</dbReference>
<evidence type="ECO:0000256" key="5">
    <source>
        <dbReference type="ARBA" id="ARBA00022790"/>
    </source>
</evidence>
<feature type="domain" description="26S proteasome regulatory subunit Rpn7 N-terminal" evidence="9">
    <location>
        <begin position="100"/>
        <end position="272"/>
    </location>
</feature>
<dbReference type="GO" id="GO:0008180">
    <property type="term" value="C:COP9 signalosome"/>
    <property type="evidence" value="ECO:0007669"/>
    <property type="project" value="UniProtKB-KW"/>
</dbReference>
<comment type="subcellular location">
    <subcellularLocation>
        <location evidence="2">Cytoplasm</location>
    </subcellularLocation>
    <subcellularLocation>
        <location evidence="1">Nucleus</location>
    </subcellularLocation>
</comment>
<comment type="similarity">
    <text evidence="3">Belongs to the CSN1 family.</text>
</comment>
<evidence type="ECO:0000256" key="3">
    <source>
        <dbReference type="ARBA" id="ARBA00008793"/>
    </source>
</evidence>
<evidence type="ECO:0000313" key="10">
    <source>
        <dbReference type="EMBL" id="GMI43552.1"/>
    </source>
</evidence>
<dbReference type="SUPFAM" id="SSF46785">
    <property type="entry name" value="Winged helix' DNA-binding domain"/>
    <property type="match status" value="1"/>
</dbReference>
<evidence type="ECO:0000259" key="9">
    <source>
        <dbReference type="Pfam" id="PF10602"/>
    </source>
</evidence>
<evidence type="ECO:0000256" key="4">
    <source>
        <dbReference type="ARBA" id="ARBA00022490"/>
    </source>
</evidence>
<dbReference type="PANTHER" id="PTHR14145:SF2">
    <property type="entry name" value="COP9 SIGNALOSOME COMPLEX SUBUNIT 1"/>
    <property type="match status" value="1"/>
</dbReference>
<dbReference type="AlphaFoldDB" id="A0A9W7GCN5"/>
<dbReference type="PANTHER" id="PTHR14145">
    <property type="entry name" value="26S PROTESOME SUBUNIT 6"/>
    <property type="match status" value="1"/>
</dbReference>
<dbReference type="InterPro" id="IPR000717">
    <property type="entry name" value="PCI_dom"/>
</dbReference>
<evidence type="ECO:0000256" key="7">
    <source>
        <dbReference type="SAM" id="MobiDB-lite"/>
    </source>
</evidence>
<keyword evidence="6" id="KW-0539">Nucleus</keyword>
<accession>A0A9W7GCN5</accession>
<dbReference type="Gene3D" id="1.25.40.570">
    <property type="match status" value="1"/>
</dbReference>
<organism evidence="10 11">
    <name type="scientific">Triparma columacea</name>
    <dbReference type="NCBI Taxonomy" id="722753"/>
    <lineage>
        <taxon>Eukaryota</taxon>
        <taxon>Sar</taxon>
        <taxon>Stramenopiles</taxon>
        <taxon>Ochrophyta</taxon>
        <taxon>Bolidophyceae</taxon>
        <taxon>Parmales</taxon>
        <taxon>Triparmaceae</taxon>
        <taxon>Triparma</taxon>
    </lineage>
</organism>
<reference evidence="11" key="1">
    <citation type="journal article" date="2023" name="Commun. Biol.">
        <title>Genome analysis of Parmales, the sister group of diatoms, reveals the evolutionary specialization of diatoms from phago-mixotrophs to photoautotrophs.</title>
        <authorList>
            <person name="Ban H."/>
            <person name="Sato S."/>
            <person name="Yoshikawa S."/>
            <person name="Yamada K."/>
            <person name="Nakamura Y."/>
            <person name="Ichinomiya M."/>
            <person name="Sato N."/>
            <person name="Blanc-Mathieu R."/>
            <person name="Endo H."/>
            <person name="Kuwata A."/>
            <person name="Ogata H."/>
        </authorList>
    </citation>
    <scope>NUCLEOTIDE SEQUENCE [LARGE SCALE GENOMIC DNA]</scope>
</reference>
<evidence type="ECO:0000259" key="8">
    <source>
        <dbReference type="Pfam" id="PF01399"/>
    </source>
</evidence>
<feature type="domain" description="PCI" evidence="8">
    <location>
        <begin position="313"/>
        <end position="380"/>
    </location>
</feature>
<evidence type="ECO:0008006" key="12">
    <source>
        <dbReference type="Google" id="ProtNLM"/>
    </source>
</evidence>
<comment type="caution">
    <text evidence="10">The sequence shown here is derived from an EMBL/GenBank/DDBJ whole genome shotgun (WGS) entry which is preliminary data.</text>
</comment>
<proteinExistence type="inferred from homology"/>
<evidence type="ECO:0000256" key="2">
    <source>
        <dbReference type="ARBA" id="ARBA00004496"/>
    </source>
</evidence>
<keyword evidence="4" id="KW-0963">Cytoplasm</keyword>
<dbReference type="InterPro" id="IPR019585">
    <property type="entry name" value="Rpn7/CSN1"/>
</dbReference>
<protein>
    <recommendedName>
        <fullName evidence="12">PCI domain-containing protein</fullName>
    </recommendedName>
</protein>